<dbReference type="Gene3D" id="2.60.120.620">
    <property type="entry name" value="q2cbj1_9rhob like domain"/>
    <property type="match status" value="1"/>
</dbReference>
<dbReference type="EMBL" id="JAXCLX010000001">
    <property type="protein sequence ID" value="MDY0871654.1"/>
    <property type="molecule type" value="Genomic_DNA"/>
</dbReference>
<name>A0ABU5DXI7_9PROT</name>
<accession>A0ABU5DXI7</accession>
<evidence type="ECO:0000313" key="2">
    <source>
        <dbReference type="Proteomes" id="UP001271769"/>
    </source>
</evidence>
<keyword evidence="1" id="KW-0223">Dioxygenase</keyword>
<proteinExistence type="predicted"/>
<protein>
    <submittedName>
        <fullName evidence="1">Phytanoyl-CoA dioxygenase family protein</fullName>
    </submittedName>
</protein>
<dbReference type="RefSeq" id="WP_320500084.1">
    <property type="nucleotide sequence ID" value="NZ_JAXCLX010000001.1"/>
</dbReference>
<gene>
    <name evidence="1" type="ORF">SMD31_06960</name>
</gene>
<dbReference type="PANTHER" id="PTHR20883:SF51">
    <property type="entry name" value="PHYTANOYL-COA HYDROXYLASE"/>
    <property type="match status" value="1"/>
</dbReference>
<keyword evidence="1" id="KW-0560">Oxidoreductase</keyword>
<comment type="caution">
    <text evidence="1">The sequence shown here is derived from an EMBL/GenBank/DDBJ whole genome shotgun (WGS) entry which is preliminary data.</text>
</comment>
<dbReference type="InterPro" id="IPR008775">
    <property type="entry name" value="Phytyl_CoA_dOase-like"/>
</dbReference>
<dbReference type="Proteomes" id="UP001271769">
    <property type="component" value="Unassembled WGS sequence"/>
</dbReference>
<organism evidence="1 2">
    <name type="scientific">Dongia rigui</name>
    <dbReference type="NCBI Taxonomy" id="940149"/>
    <lineage>
        <taxon>Bacteria</taxon>
        <taxon>Pseudomonadati</taxon>
        <taxon>Pseudomonadota</taxon>
        <taxon>Alphaproteobacteria</taxon>
        <taxon>Rhodospirillales</taxon>
        <taxon>Dongiaceae</taxon>
        <taxon>Dongia</taxon>
    </lineage>
</organism>
<keyword evidence="2" id="KW-1185">Reference proteome</keyword>
<dbReference type="Pfam" id="PF05721">
    <property type="entry name" value="PhyH"/>
    <property type="match status" value="1"/>
</dbReference>
<dbReference type="SUPFAM" id="SSF51197">
    <property type="entry name" value="Clavaminate synthase-like"/>
    <property type="match status" value="1"/>
</dbReference>
<evidence type="ECO:0000313" key="1">
    <source>
        <dbReference type="EMBL" id="MDY0871654.1"/>
    </source>
</evidence>
<dbReference type="GO" id="GO:0051213">
    <property type="term" value="F:dioxygenase activity"/>
    <property type="evidence" value="ECO:0007669"/>
    <property type="project" value="UniProtKB-KW"/>
</dbReference>
<sequence>MYTKRALHSLGVTGADFTESERRQLDEQGFYLRTNMFTPAECREMAEAFDKLSAAEGEQGGHEVHIEPGAPRVSNIFNKSTAFDRCLEIKPVLASAAYLLGEIKVHGANLREPLQGKGQQDLHVDVPKHFDGDWWVLNAIICFDDMTLDNGPTRVVPGSHHWAPLNCSIVNRFDWQPQPLSAQDQARVPQDAGAPYPGEVLVTAPAGSVIICNSSIWHSGTRNKDGARRRVLHLTYTRRDLPQQLVQREHLLPATYERMSDVHRYLLDIEPMAPGAILQSARAPGASKDWWA</sequence>
<dbReference type="PANTHER" id="PTHR20883">
    <property type="entry name" value="PHYTANOYL-COA DIOXYGENASE DOMAIN CONTAINING 1"/>
    <property type="match status" value="1"/>
</dbReference>
<reference evidence="1 2" key="1">
    <citation type="journal article" date="2013" name="Antonie Van Leeuwenhoek">
        <title>Dongia rigui sp. nov., isolated from freshwater of a large wetland in Korea.</title>
        <authorList>
            <person name="Baik K.S."/>
            <person name="Hwang Y.M."/>
            <person name="Choi J.S."/>
            <person name="Kwon J."/>
            <person name="Seong C.N."/>
        </authorList>
    </citation>
    <scope>NUCLEOTIDE SEQUENCE [LARGE SCALE GENOMIC DNA]</scope>
    <source>
        <strain evidence="1 2">04SU4-P</strain>
    </source>
</reference>